<protein>
    <submittedName>
        <fullName evidence="2">Uncharacterized protein</fullName>
    </submittedName>
</protein>
<gene>
    <name evidence="2" type="ORF">SAMN04488011_11159</name>
</gene>
<evidence type="ECO:0000313" key="2">
    <source>
        <dbReference type="EMBL" id="SEO07674.1"/>
    </source>
</evidence>
<dbReference type="AlphaFoldDB" id="A0A1H8LRF3"/>
<proteinExistence type="predicted"/>
<name>A0A1H8LRF3_9RHOB</name>
<evidence type="ECO:0000256" key="1">
    <source>
        <dbReference type="SAM" id="MobiDB-lite"/>
    </source>
</evidence>
<feature type="region of interest" description="Disordered" evidence="1">
    <location>
        <begin position="1"/>
        <end position="58"/>
    </location>
</feature>
<feature type="compositionally biased region" description="Polar residues" evidence="1">
    <location>
        <begin position="43"/>
        <end position="58"/>
    </location>
</feature>
<dbReference type="RefSeq" id="WP_175481785.1">
    <property type="nucleotide sequence ID" value="NZ_FOCM01000011.1"/>
</dbReference>
<evidence type="ECO:0000313" key="3">
    <source>
        <dbReference type="Proteomes" id="UP000199372"/>
    </source>
</evidence>
<reference evidence="3" key="1">
    <citation type="submission" date="2016-10" db="EMBL/GenBank/DDBJ databases">
        <authorList>
            <person name="Varghese N."/>
            <person name="Submissions S."/>
        </authorList>
    </citation>
    <scope>NUCLEOTIDE SEQUENCE [LARGE SCALE GENOMIC DNA]</scope>
    <source>
        <strain evidence="3">DSM 26893</strain>
    </source>
</reference>
<dbReference type="Proteomes" id="UP000199372">
    <property type="component" value="Unassembled WGS sequence"/>
</dbReference>
<keyword evidence="3" id="KW-1185">Reference proteome</keyword>
<sequence>MTDPKTGPGTTDDPNQATNTGLPEKPAIKPDVPDDDSDPQDPTSGPGSTEDPNQASRT</sequence>
<accession>A0A1H8LRF3</accession>
<feature type="compositionally biased region" description="Low complexity" evidence="1">
    <location>
        <begin position="1"/>
        <end position="14"/>
    </location>
</feature>
<dbReference type="EMBL" id="FOCM01000011">
    <property type="protein sequence ID" value="SEO07674.1"/>
    <property type="molecule type" value="Genomic_DNA"/>
</dbReference>
<organism evidence="2 3">
    <name type="scientific">Palleronia pelagia</name>
    <dbReference type="NCBI Taxonomy" id="387096"/>
    <lineage>
        <taxon>Bacteria</taxon>
        <taxon>Pseudomonadati</taxon>
        <taxon>Pseudomonadota</taxon>
        <taxon>Alphaproteobacteria</taxon>
        <taxon>Rhodobacterales</taxon>
        <taxon>Roseobacteraceae</taxon>
        <taxon>Palleronia</taxon>
    </lineage>
</organism>